<dbReference type="SUPFAM" id="SSF48508">
    <property type="entry name" value="Nuclear receptor ligand-binding domain"/>
    <property type="match status" value="1"/>
</dbReference>
<evidence type="ECO:0000256" key="9">
    <source>
        <dbReference type="ARBA" id="ARBA00023242"/>
    </source>
</evidence>
<comment type="subcellular location">
    <subcellularLocation>
        <location evidence="10">Nucleus</location>
    </subcellularLocation>
</comment>
<dbReference type="GO" id="GO:0005634">
    <property type="term" value="C:nucleus"/>
    <property type="evidence" value="ECO:0007669"/>
    <property type="project" value="UniProtKB-SubCell"/>
</dbReference>
<evidence type="ECO:0000259" key="13">
    <source>
        <dbReference type="PROSITE" id="PS51843"/>
    </source>
</evidence>
<feature type="compositionally biased region" description="Basic and acidic residues" evidence="11">
    <location>
        <begin position="327"/>
        <end position="336"/>
    </location>
</feature>
<dbReference type="CDD" id="cd06929">
    <property type="entry name" value="NR_LBD_F1"/>
    <property type="match status" value="1"/>
</dbReference>
<dbReference type="InterPro" id="IPR001628">
    <property type="entry name" value="Znf_hrmn_rcpt"/>
</dbReference>
<dbReference type="GO" id="GO:0000122">
    <property type="term" value="P:negative regulation of transcription by RNA polymerase II"/>
    <property type="evidence" value="ECO:0007669"/>
    <property type="project" value="TreeGrafter"/>
</dbReference>
<evidence type="ECO:0000256" key="8">
    <source>
        <dbReference type="ARBA" id="ARBA00023170"/>
    </source>
</evidence>
<keyword evidence="3 10" id="KW-0863">Zinc-finger</keyword>
<dbReference type="GO" id="GO:0009755">
    <property type="term" value="P:hormone-mediated signaling pathway"/>
    <property type="evidence" value="ECO:0007669"/>
    <property type="project" value="TreeGrafter"/>
</dbReference>
<evidence type="ECO:0000256" key="3">
    <source>
        <dbReference type="ARBA" id="ARBA00022771"/>
    </source>
</evidence>
<feature type="region of interest" description="Disordered" evidence="11">
    <location>
        <begin position="143"/>
        <end position="196"/>
    </location>
</feature>
<evidence type="ECO:0000256" key="5">
    <source>
        <dbReference type="ARBA" id="ARBA00023015"/>
    </source>
</evidence>
<dbReference type="PRINTS" id="PR00047">
    <property type="entry name" value="STROIDFINGER"/>
</dbReference>
<dbReference type="Pfam" id="PF00104">
    <property type="entry name" value="Hormone_recep"/>
    <property type="match status" value="1"/>
</dbReference>
<feature type="region of interest" description="Disordered" evidence="11">
    <location>
        <begin position="723"/>
        <end position="748"/>
    </location>
</feature>
<feature type="region of interest" description="Disordered" evidence="11">
    <location>
        <begin position="454"/>
        <end position="497"/>
    </location>
</feature>
<dbReference type="GO" id="GO:0004879">
    <property type="term" value="F:nuclear receptor activity"/>
    <property type="evidence" value="ECO:0007669"/>
    <property type="project" value="TreeGrafter"/>
</dbReference>
<dbReference type="PRINTS" id="PR00398">
    <property type="entry name" value="STRDHORMONER"/>
</dbReference>
<sequence>MDSQLDLSQRSILERDLVEMMTSSKVNNKPLQKKKSTALSLDYLDMQCKVCGDKASGVHYGVYSCEGCKGFFRRTIQQKIKYRSCVLDGACSITRDNRNRCQTCRFMKCIYVGMSKDAVKYGRIPKKVKARLIAERLAAKRLEEESRNRGNTSPDNQSTEHLERALASVVSPSAKERQPTAPWAIRERPPSPPNHSLLYKSLHAPCKCSEPCSMPRKQPPELIPMHCLFRSESGGKNFNDGQKLNKHDNRAFVSENYVDMTSYRRRSASPVLYDEAKRFKVAPREHRSSSDSISTAFEDRCHQEQPPALLLRSAATSLLPARARTQRARESGERLARGAYPQPQQQSPDAPVGMRVNVIRHSNSQSGHPSDDLSPKEHFAKPSAQNTHPMFRYPPNGFVFPQEGGVFYKFPWMPVTSGAGEMHPQMPLLYPIMRPLTSVPTSVMASPVFVTSPVGAQKEEPHSPSVTPRHRPVSSSSPDSGCPEANEADIEHLPASDSTTSSALTTIQMATTLFEAHKNTCDVSKFAIVLTSQDVKGASNWSRVGARFEAAVREVVEFARKIPGFESLKQEDQIALLKSGTFEVLLVRLVTQFDVTSGTLLVDDVTRRTRGQLQSEGLSNDFVDSVFDLAEKFSSFKLTETQLALFSALILAAPDRRHLQDSPSVERVHDQILSALIWSMSTKPLDRTVSLPKLLTKLADLRTLNALYSRQWMSLKPDEGWGRSNVPDDVTERTRSDSIYSKAQMPLA</sequence>
<evidence type="ECO:0000313" key="14">
    <source>
        <dbReference type="EMBL" id="CAB3264432.1"/>
    </source>
</evidence>
<keyword evidence="2 10" id="KW-0479">Metal-binding</keyword>
<dbReference type="EMBL" id="LR788570">
    <property type="protein sequence ID" value="CAB3264432.1"/>
    <property type="molecule type" value="mRNA"/>
</dbReference>
<dbReference type="AlphaFoldDB" id="A0A6F9DLV7"/>
<dbReference type="PROSITE" id="PS51843">
    <property type="entry name" value="NR_LBD"/>
    <property type="match status" value="1"/>
</dbReference>
<dbReference type="InterPro" id="IPR001723">
    <property type="entry name" value="Nuclear_hrmn_rcpt"/>
</dbReference>
<keyword evidence="8 10" id="KW-0675">Receptor</keyword>
<evidence type="ECO:0000256" key="10">
    <source>
        <dbReference type="RuleBase" id="RU004334"/>
    </source>
</evidence>
<dbReference type="Pfam" id="PF00105">
    <property type="entry name" value="zf-C4"/>
    <property type="match status" value="1"/>
</dbReference>
<keyword evidence="9 10" id="KW-0539">Nucleus</keyword>
<dbReference type="GO" id="GO:0008270">
    <property type="term" value="F:zinc ion binding"/>
    <property type="evidence" value="ECO:0007669"/>
    <property type="project" value="UniProtKB-KW"/>
</dbReference>
<dbReference type="Gene3D" id="1.10.565.10">
    <property type="entry name" value="Retinoid X Receptor"/>
    <property type="match status" value="1"/>
</dbReference>
<name>A0A6F9DLV7_9ASCI</name>
<keyword evidence="7 10" id="KW-0804">Transcription</keyword>
<evidence type="ECO:0000256" key="1">
    <source>
        <dbReference type="ARBA" id="ARBA00005993"/>
    </source>
</evidence>
<feature type="region of interest" description="Disordered" evidence="11">
    <location>
        <begin position="321"/>
        <end position="351"/>
    </location>
</feature>
<evidence type="ECO:0000256" key="2">
    <source>
        <dbReference type="ARBA" id="ARBA00022723"/>
    </source>
</evidence>
<organism evidence="14">
    <name type="scientific">Phallusia mammillata</name>
    <dbReference type="NCBI Taxonomy" id="59560"/>
    <lineage>
        <taxon>Eukaryota</taxon>
        <taxon>Metazoa</taxon>
        <taxon>Chordata</taxon>
        <taxon>Tunicata</taxon>
        <taxon>Ascidiacea</taxon>
        <taxon>Phlebobranchia</taxon>
        <taxon>Ascidiidae</taxon>
        <taxon>Phallusia</taxon>
    </lineage>
</organism>
<evidence type="ECO:0000256" key="4">
    <source>
        <dbReference type="ARBA" id="ARBA00022833"/>
    </source>
</evidence>
<dbReference type="InterPro" id="IPR000536">
    <property type="entry name" value="Nucl_hrmn_rcpt_lig-bd"/>
</dbReference>
<dbReference type="PROSITE" id="PS51030">
    <property type="entry name" value="NUCLEAR_REC_DBD_2"/>
    <property type="match status" value="1"/>
</dbReference>
<dbReference type="GO" id="GO:0000978">
    <property type="term" value="F:RNA polymerase II cis-regulatory region sequence-specific DNA binding"/>
    <property type="evidence" value="ECO:0007669"/>
    <property type="project" value="TreeGrafter"/>
</dbReference>
<feature type="domain" description="Nuclear receptor" evidence="12">
    <location>
        <begin position="45"/>
        <end position="121"/>
    </location>
</feature>
<evidence type="ECO:0000259" key="12">
    <source>
        <dbReference type="PROSITE" id="PS51030"/>
    </source>
</evidence>
<evidence type="ECO:0000256" key="6">
    <source>
        <dbReference type="ARBA" id="ARBA00023125"/>
    </source>
</evidence>
<dbReference type="InterPro" id="IPR035500">
    <property type="entry name" value="NHR-like_dom_sf"/>
</dbReference>
<dbReference type="SMART" id="SM00399">
    <property type="entry name" value="ZnF_C4"/>
    <property type="match status" value="1"/>
</dbReference>
<dbReference type="SUPFAM" id="SSF57716">
    <property type="entry name" value="Glucocorticoid receptor-like (DNA-binding domain)"/>
    <property type="match status" value="1"/>
</dbReference>
<reference evidence="14" key="1">
    <citation type="submission" date="2020-04" db="EMBL/GenBank/DDBJ databases">
        <authorList>
            <person name="Neveu A P."/>
        </authorList>
    </citation>
    <scope>NUCLEOTIDE SEQUENCE</scope>
    <source>
        <tissue evidence="14">Whole embryo</tissue>
    </source>
</reference>
<dbReference type="SMART" id="SM00430">
    <property type="entry name" value="HOLI"/>
    <property type="match status" value="1"/>
</dbReference>
<comment type="similarity">
    <text evidence="1 10">Belongs to the nuclear hormone receptor family.</text>
</comment>
<dbReference type="GO" id="GO:0045944">
    <property type="term" value="P:positive regulation of transcription by RNA polymerase II"/>
    <property type="evidence" value="ECO:0007669"/>
    <property type="project" value="TreeGrafter"/>
</dbReference>
<keyword evidence="6 10" id="KW-0238">DNA-binding</keyword>
<evidence type="ECO:0000256" key="11">
    <source>
        <dbReference type="SAM" id="MobiDB-lite"/>
    </source>
</evidence>
<dbReference type="PANTHER" id="PTHR24082:SF473">
    <property type="entry name" value="ECDYSONE-INDUCED PROTEIN 75B, ISOFORM B"/>
    <property type="match status" value="1"/>
</dbReference>
<dbReference type="CDD" id="cd07166">
    <property type="entry name" value="NR_DBD_REV_ERB"/>
    <property type="match status" value="1"/>
</dbReference>
<dbReference type="InterPro" id="IPR050234">
    <property type="entry name" value="Nuclear_hormone_rcpt_NR1"/>
</dbReference>
<dbReference type="PROSITE" id="PS00031">
    <property type="entry name" value="NUCLEAR_REC_DBD_1"/>
    <property type="match status" value="1"/>
</dbReference>
<proteinExistence type="evidence at transcript level"/>
<dbReference type="GO" id="GO:0030154">
    <property type="term" value="P:cell differentiation"/>
    <property type="evidence" value="ECO:0007669"/>
    <property type="project" value="TreeGrafter"/>
</dbReference>
<keyword evidence="5 10" id="KW-0805">Transcription regulation</keyword>
<feature type="domain" description="NR LBD" evidence="13">
    <location>
        <begin position="505"/>
        <end position="734"/>
    </location>
</feature>
<dbReference type="InterPro" id="IPR013088">
    <property type="entry name" value="Znf_NHR/GATA"/>
</dbReference>
<evidence type="ECO:0000256" key="7">
    <source>
        <dbReference type="ARBA" id="ARBA00023163"/>
    </source>
</evidence>
<keyword evidence="4 10" id="KW-0862">Zinc</keyword>
<dbReference type="FunFam" id="3.30.50.10:FF:000030">
    <property type="entry name" value="Nuclear Hormone Receptor family"/>
    <property type="match status" value="1"/>
</dbReference>
<dbReference type="PANTHER" id="PTHR24082">
    <property type="entry name" value="NUCLEAR HORMONE RECEPTOR"/>
    <property type="match status" value="1"/>
</dbReference>
<protein>
    <submittedName>
        <fullName evidence="14">REV-ERB nuclear receptor</fullName>
    </submittedName>
</protein>
<dbReference type="Gene3D" id="3.30.50.10">
    <property type="entry name" value="Erythroid Transcription Factor GATA-1, subunit A"/>
    <property type="match status" value="1"/>
</dbReference>
<gene>
    <name evidence="14" type="primary">Nr1d1</name>
</gene>
<accession>A0A6F9DLV7</accession>